<proteinExistence type="predicted"/>
<feature type="repeat" description="PPR" evidence="2">
    <location>
        <begin position="5"/>
        <end position="39"/>
    </location>
</feature>
<dbReference type="Gramene" id="EFJ29417">
    <property type="protein sequence ID" value="EFJ29417"/>
    <property type="gene ID" value="SELMODRAFT_91339"/>
</dbReference>
<dbReference type="HOGENOM" id="CLU_002706_0_0_1"/>
<dbReference type="Proteomes" id="UP000001514">
    <property type="component" value="Unassembled WGS sequence"/>
</dbReference>
<dbReference type="eggNOG" id="KOG4197">
    <property type="taxonomic scope" value="Eukaryota"/>
</dbReference>
<dbReference type="PANTHER" id="PTHR47925:SF84">
    <property type="entry name" value="PENTATRICOPEPTIDE REPEAT-CONTAINING PROTEIN"/>
    <property type="match status" value="1"/>
</dbReference>
<dbReference type="STRING" id="88036.D8REC0"/>
<evidence type="ECO:0008006" key="5">
    <source>
        <dbReference type="Google" id="ProtNLM"/>
    </source>
</evidence>
<dbReference type="AlphaFoldDB" id="D8REC0"/>
<dbReference type="PANTHER" id="PTHR47925">
    <property type="entry name" value="OS01G0913400 PROTEIN-RELATED"/>
    <property type="match status" value="1"/>
</dbReference>
<evidence type="ECO:0000256" key="2">
    <source>
        <dbReference type="PROSITE-ProRule" id="PRU00708"/>
    </source>
</evidence>
<feature type="repeat" description="PPR" evidence="2">
    <location>
        <begin position="70"/>
        <end position="104"/>
    </location>
</feature>
<dbReference type="KEGG" id="smo:SELMODRAFT_91339"/>
<protein>
    <recommendedName>
        <fullName evidence="5">Pentacotripeptide-repeat region of PRORP domain-containing protein</fullName>
    </recommendedName>
</protein>
<dbReference type="NCBIfam" id="TIGR00756">
    <property type="entry name" value="PPR"/>
    <property type="match status" value="3"/>
</dbReference>
<organism evidence="4">
    <name type="scientific">Selaginella moellendorffii</name>
    <name type="common">Spikemoss</name>
    <dbReference type="NCBI Taxonomy" id="88036"/>
    <lineage>
        <taxon>Eukaryota</taxon>
        <taxon>Viridiplantae</taxon>
        <taxon>Streptophyta</taxon>
        <taxon>Embryophyta</taxon>
        <taxon>Tracheophyta</taxon>
        <taxon>Lycopodiopsida</taxon>
        <taxon>Selaginellales</taxon>
        <taxon>Selaginellaceae</taxon>
        <taxon>Selaginella</taxon>
    </lineage>
</organism>
<keyword evidence="1" id="KW-0677">Repeat</keyword>
<dbReference type="Gene3D" id="1.25.40.10">
    <property type="entry name" value="Tetratricopeptide repeat domain"/>
    <property type="match status" value="2"/>
</dbReference>
<name>D8REC0_SELML</name>
<gene>
    <name evidence="3" type="ORF">SELMODRAFT_91339</name>
</gene>
<evidence type="ECO:0000313" key="3">
    <source>
        <dbReference type="EMBL" id="EFJ29417.1"/>
    </source>
</evidence>
<dbReference type="InParanoid" id="D8REC0"/>
<reference evidence="3 4" key="1">
    <citation type="journal article" date="2011" name="Science">
        <title>The Selaginella genome identifies genetic changes associated with the evolution of vascular plants.</title>
        <authorList>
            <person name="Banks J.A."/>
            <person name="Nishiyama T."/>
            <person name="Hasebe M."/>
            <person name="Bowman J.L."/>
            <person name="Gribskov M."/>
            <person name="dePamphilis C."/>
            <person name="Albert V.A."/>
            <person name="Aono N."/>
            <person name="Aoyama T."/>
            <person name="Ambrose B.A."/>
            <person name="Ashton N.W."/>
            <person name="Axtell M.J."/>
            <person name="Barker E."/>
            <person name="Barker M.S."/>
            <person name="Bennetzen J.L."/>
            <person name="Bonawitz N.D."/>
            <person name="Chapple C."/>
            <person name="Cheng C."/>
            <person name="Correa L.G."/>
            <person name="Dacre M."/>
            <person name="DeBarry J."/>
            <person name="Dreyer I."/>
            <person name="Elias M."/>
            <person name="Engstrom E.M."/>
            <person name="Estelle M."/>
            <person name="Feng L."/>
            <person name="Finet C."/>
            <person name="Floyd S.K."/>
            <person name="Frommer W.B."/>
            <person name="Fujita T."/>
            <person name="Gramzow L."/>
            <person name="Gutensohn M."/>
            <person name="Harholt J."/>
            <person name="Hattori M."/>
            <person name="Heyl A."/>
            <person name="Hirai T."/>
            <person name="Hiwatashi Y."/>
            <person name="Ishikawa M."/>
            <person name="Iwata M."/>
            <person name="Karol K.G."/>
            <person name="Koehler B."/>
            <person name="Kolukisaoglu U."/>
            <person name="Kubo M."/>
            <person name="Kurata T."/>
            <person name="Lalonde S."/>
            <person name="Li K."/>
            <person name="Li Y."/>
            <person name="Litt A."/>
            <person name="Lyons E."/>
            <person name="Manning G."/>
            <person name="Maruyama T."/>
            <person name="Michael T.P."/>
            <person name="Mikami K."/>
            <person name="Miyazaki S."/>
            <person name="Morinaga S."/>
            <person name="Murata T."/>
            <person name="Mueller-Roeber B."/>
            <person name="Nelson D.R."/>
            <person name="Obara M."/>
            <person name="Oguri Y."/>
            <person name="Olmstead R.G."/>
            <person name="Onodera N."/>
            <person name="Petersen B.L."/>
            <person name="Pils B."/>
            <person name="Prigge M."/>
            <person name="Rensing S.A."/>
            <person name="Riano-Pachon D.M."/>
            <person name="Roberts A.W."/>
            <person name="Sato Y."/>
            <person name="Scheller H.V."/>
            <person name="Schulz B."/>
            <person name="Schulz C."/>
            <person name="Shakirov E.V."/>
            <person name="Shibagaki N."/>
            <person name="Shinohara N."/>
            <person name="Shippen D.E."/>
            <person name="Soerensen I."/>
            <person name="Sotooka R."/>
            <person name="Sugimoto N."/>
            <person name="Sugita M."/>
            <person name="Sumikawa N."/>
            <person name="Tanurdzic M."/>
            <person name="Theissen G."/>
            <person name="Ulvskov P."/>
            <person name="Wakazuki S."/>
            <person name="Weng J.K."/>
            <person name="Willats W.W."/>
            <person name="Wipf D."/>
            <person name="Wolf P.G."/>
            <person name="Yang L."/>
            <person name="Zimmer A.D."/>
            <person name="Zhu Q."/>
            <person name="Mitros T."/>
            <person name="Hellsten U."/>
            <person name="Loque D."/>
            <person name="Otillar R."/>
            <person name="Salamov A."/>
            <person name="Schmutz J."/>
            <person name="Shapiro H."/>
            <person name="Lindquist E."/>
            <person name="Lucas S."/>
            <person name="Rokhsar D."/>
            <person name="Grigoriev I.V."/>
        </authorList>
    </citation>
    <scope>NUCLEOTIDE SEQUENCE [LARGE SCALE GENOMIC DNA]</scope>
</reference>
<dbReference type="Pfam" id="PF01535">
    <property type="entry name" value="PPR"/>
    <property type="match status" value="6"/>
</dbReference>
<dbReference type="EMBL" id="GL377577">
    <property type="protein sequence ID" value="EFJ29417.1"/>
    <property type="molecule type" value="Genomic_DNA"/>
</dbReference>
<feature type="repeat" description="PPR" evidence="2">
    <location>
        <begin position="137"/>
        <end position="171"/>
    </location>
</feature>
<sequence length="262" mass="28286">MEQPNVVSWNALMAAYAHNGHHVHARAVFDRMELRNAVSWTCLMTGYHKAACMEVAEWIFSRMPSWGVRDLVSCNAMIQAYALNGHAASARRIFDAMQRRDAATWTGMIAAYTDAGLCASADAVLRSMSLEGDAEPDGATFSCVLAGLSQRGMVEAARQCFRSMVSNYCIQASIQHYCCMVDALGRSRQLRQAEELVEDLVRGCAAGDDDDMGIAWTALLAACKLHGEPEIAARAAHRGGAFAAGATGYVLLSTTFCSSQAT</sequence>
<keyword evidence="4" id="KW-1185">Reference proteome</keyword>
<dbReference type="PROSITE" id="PS51375">
    <property type="entry name" value="PPR"/>
    <property type="match status" value="3"/>
</dbReference>
<evidence type="ECO:0000256" key="1">
    <source>
        <dbReference type="ARBA" id="ARBA00022737"/>
    </source>
</evidence>
<dbReference type="InterPro" id="IPR002885">
    <property type="entry name" value="PPR_rpt"/>
</dbReference>
<evidence type="ECO:0000313" key="4">
    <source>
        <dbReference type="Proteomes" id="UP000001514"/>
    </source>
</evidence>
<accession>D8REC0</accession>
<dbReference type="InterPro" id="IPR011990">
    <property type="entry name" value="TPR-like_helical_dom_sf"/>
</dbReference>